<evidence type="ECO:0000256" key="7">
    <source>
        <dbReference type="PIRSR" id="PIRSR006356-1"/>
    </source>
</evidence>
<name>A0A7Z0LDA9_9STRE</name>
<organism evidence="8 9">
    <name type="scientific">Streptococcus danieliae</name>
    <dbReference type="NCBI Taxonomy" id="747656"/>
    <lineage>
        <taxon>Bacteria</taxon>
        <taxon>Bacillati</taxon>
        <taxon>Bacillota</taxon>
        <taxon>Bacilli</taxon>
        <taxon>Lactobacillales</taxon>
        <taxon>Streptococcaceae</taxon>
        <taxon>Streptococcus</taxon>
    </lineage>
</organism>
<protein>
    <recommendedName>
        <fullName evidence="6">Arginine deiminase</fullName>
        <shortName evidence="6">ADI</shortName>
        <ecNumber evidence="6">3.5.3.6</ecNumber>
    </recommendedName>
    <alternativeName>
        <fullName evidence="6">Arginine dihydrolase</fullName>
        <shortName evidence="6">AD</shortName>
    </alternativeName>
</protein>
<comment type="similarity">
    <text evidence="2 6">Belongs to the arginine deiminase family.</text>
</comment>
<evidence type="ECO:0000256" key="1">
    <source>
        <dbReference type="ARBA" id="ARBA00005213"/>
    </source>
</evidence>
<dbReference type="PIRSF" id="PIRSF006356">
    <property type="entry name" value="Arg_deiminase"/>
    <property type="match status" value="1"/>
</dbReference>
<comment type="pathway">
    <text evidence="1 6">Amino-acid degradation; L-arginine degradation via ADI pathway; carbamoyl phosphate from L-arginine: step 1/2.</text>
</comment>
<dbReference type="PANTHER" id="PTHR47271:SF2">
    <property type="entry name" value="ARGININE DEIMINASE"/>
    <property type="match status" value="1"/>
</dbReference>
<dbReference type="Pfam" id="PF02274">
    <property type="entry name" value="ADI"/>
    <property type="match status" value="1"/>
</dbReference>
<feature type="active site" description="Amidino-cysteine intermediate" evidence="6 7">
    <location>
        <position position="401"/>
    </location>
</feature>
<dbReference type="NCBIfam" id="NF002381">
    <property type="entry name" value="PRK01388.1"/>
    <property type="match status" value="1"/>
</dbReference>
<dbReference type="PRINTS" id="PR01466">
    <property type="entry name" value="ARGDEIMINASE"/>
</dbReference>
<keyword evidence="3 6" id="KW-0056">Arginine metabolism</keyword>
<comment type="catalytic activity">
    <reaction evidence="5 6">
        <text>L-arginine + H2O = L-citrulline + NH4(+)</text>
        <dbReference type="Rhea" id="RHEA:19597"/>
        <dbReference type="ChEBI" id="CHEBI:15377"/>
        <dbReference type="ChEBI" id="CHEBI:28938"/>
        <dbReference type="ChEBI" id="CHEBI:32682"/>
        <dbReference type="ChEBI" id="CHEBI:57743"/>
        <dbReference type="EC" id="3.5.3.6"/>
    </reaction>
</comment>
<evidence type="ECO:0000256" key="6">
    <source>
        <dbReference type="HAMAP-Rule" id="MF_00242"/>
    </source>
</evidence>
<keyword evidence="9" id="KW-1185">Reference proteome</keyword>
<dbReference type="NCBIfam" id="TIGR01078">
    <property type="entry name" value="arcA"/>
    <property type="match status" value="1"/>
</dbReference>
<sequence length="412" mass="46501">MAQEQPIKVFSEIGRLKKVMLHRPGKELENLMPDYLERMLFDDIPFLEEAQREHDEFAQKLRDEGVEVLYLEQLAAESLVDDDVRKAFIEEYLDEANIRGRATKKAVRDLLLAIEDPKELIDKTMAGVQKAELPDLTEAERGLTDLVESNYPFAVDPMPNLYFTRDPFATMGHGVSLNHMYAETRNRETLYGKYIFQHHPVYGGNKVPLVYSRDEATRIEGGDELVLSKDVLAVGISQRTDAASIEKLLINIFEQDLGFKKVLAFEFANNRKFMHLDTVFTMVDYDKFTIHPEIEGDLKVYAVTYEEGQLHIKQEFGPLDEVLAAALGLEAVDLIRCGGDSLVAAGREQWNDGSNTLTVAPGVVVVYKRNTITNAILESKGLRLIKIGGSELVRGRGGPRCMSMPFEREDLA</sequence>
<evidence type="ECO:0000256" key="5">
    <source>
        <dbReference type="ARBA" id="ARBA00049429"/>
    </source>
</evidence>
<comment type="subcellular location">
    <subcellularLocation>
        <location evidence="6">Cytoplasm</location>
    </subcellularLocation>
</comment>
<dbReference type="InterPro" id="IPR003876">
    <property type="entry name" value="Arg_deiminase"/>
</dbReference>
<dbReference type="EMBL" id="JACBYG010000043">
    <property type="protein sequence ID" value="NYS49233.1"/>
    <property type="molecule type" value="Genomic_DNA"/>
</dbReference>
<dbReference type="PANTHER" id="PTHR47271">
    <property type="entry name" value="ARGININE DEIMINASE"/>
    <property type="match status" value="1"/>
</dbReference>
<dbReference type="HAMAP" id="MF_00242">
    <property type="entry name" value="Arg_deiminase"/>
    <property type="match status" value="1"/>
</dbReference>
<dbReference type="GO" id="GO:0005737">
    <property type="term" value="C:cytoplasm"/>
    <property type="evidence" value="ECO:0007669"/>
    <property type="project" value="UniProtKB-SubCell"/>
</dbReference>
<dbReference type="UniPathway" id="UPA00254">
    <property type="reaction ID" value="UER00364"/>
</dbReference>
<comment type="caution">
    <text evidence="8">The sequence shown here is derived from an EMBL/GenBank/DDBJ whole genome shotgun (WGS) entry which is preliminary data.</text>
</comment>
<proteinExistence type="inferred from homology"/>
<dbReference type="EC" id="3.5.3.6" evidence="6"/>
<dbReference type="GO" id="GO:0019546">
    <property type="term" value="P:L-arginine deiminase pathway"/>
    <property type="evidence" value="ECO:0007669"/>
    <property type="project" value="UniProtKB-UniRule"/>
</dbReference>
<dbReference type="Gene3D" id="3.75.10.10">
    <property type="entry name" value="L-arginine/glycine Amidinotransferase, Chain A"/>
    <property type="match status" value="1"/>
</dbReference>
<evidence type="ECO:0000256" key="2">
    <source>
        <dbReference type="ARBA" id="ARBA00010206"/>
    </source>
</evidence>
<reference evidence="8 9" key="1">
    <citation type="submission" date="2020-07" db="EMBL/GenBank/DDBJ databases">
        <title>MOT database genomes.</title>
        <authorList>
            <person name="Joseph S."/>
            <person name="Aduse-Opoku J."/>
            <person name="Hashim A."/>
            <person name="Wade W."/>
            <person name="Curtis M."/>
        </authorList>
    </citation>
    <scope>NUCLEOTIDE SEQUENCE [LARGE SCALE GENOMIC DNA]</scope>
    <source>
        <strain evidence="8 9">CCW311</strain>
    </source>
</reference>
<evidence type="ECO:0000313" key="9">
    <source>
        <dbReference type="Proteomes" id="UP000563349"/>
    </source>
</evidence>
<keyword evidence="4 6" id="KW-0378">Hydrolase</keyword>
<dbReference type="AlphaFoldDB" id="A0A7Z0LDA9"/>
<dbReference type="GO" id="GO:0016990">
    <property type="term" value="F:arginine deiminase activity"/>
    <property type="evidence" value="ECO:0007669"/>
    <property type="project" value="UniProtKB-UniRule"/>
</dbReference>
<dbReference type="Proteomes" id="UP000563349">
    <property type="component" value="Unassembled WGS sequence"/>
</dbReference>
<dbReference type="SUPFAM" id="SSF55909">
    <property type="entry name" value="Pentein"/>
    <property type="match status" value="1"/>
</dbReference>
<dbReference type="Gene3D" id="1.10.3930.10">
    <property type="entry name" value="Arginine deiminase"/>
    <property type="match status" value="1"/>
</dbReference>
<evidence type="ECO:0000256" key="4">
    <source>
        <dbReference type="ARBA" id="ARBA00022801"/>
    </source>
</evidence>
<gene>
    <name evidence="6 8" type="primary">arcA</name>
    <name evidence="8" type="ORF">HZY93_04500</name>
</gene>
<dbReference type="RefSeq" id="WP_179923841.1">
    <property type="nucleotide sequence ID" value="NZ_CP128228.1"/>
</dbReference>
<keyword evidence="6" id="KW-0963">Cytoplasm</keyword>
<accession>A0A7Z0LDA9</accession>
<evidence type="ECO:0000313" key="8">
    <source>
        <dbReference type="EMBL" id="NYS49233.1"/>
    </source>
</evidence>
<evidence type="ECO:0000256" key="3">
    <source>
        <dbReference type="ARBA" id="ARBA00022503"/>
    </source>
</evidence>